<feature type="transmembrane region" description="Helical" evidence="17">
    <location>
        <begin position="105"/>
        <end position="122"/>
    </location>
</feature>
<keyword evidence="5" id="KW-0133">Cell shape</keyword>
<gene>
    <name evidence="18" type="ORF">D3230_05485</name>
</gene>
<comment type="similarity">
    <text evidence="11">Belongs to the SEDS family. FtsW subfamily.</text>
</comment>
<accession>A0ABS1SGZ7</accession>
<comment type="subcellular location">
    <subcellularLocation>
        <location evidence="1">Membrane</location>
        <topology evidence="1">Multi-pass membrane protein</topology>
    </subcellularLocation>
</comment>
<dbReference type="Pfam" id="PF01098">
    <property type="entry name" value="FTSW_RODA_SPOVE"/>
    <property type="match status" value="1"/>
</dbReference>
<feature type="transmembrane region" description="Helical" evidence="17">
    <location>
        <begin position="333"/>
        <end position="355"/>
    </location>
</feature>
<feature type="transmembrane region" description="Helical" evidence="17">
    <location>
        <begin position="297"/>
        <end position="327"/>
    </location>
</feature>
<feature type="transmembrane region" description="Helical" evidence="17">
    <location>
        <begin position="176"/>
        <end position="194"/>
    </location>
</feature>
<dbReference type="Proteomes" id="UP001645859">
    <property type="component" value="Unassembled WGS sequence"/>
</dbReference>
<evidence type="ECO:0000256" key="3">
    <source>
        <dbReference type="ARBA" id="ARBA00022679"/>
    </source>
</evidence>
<evidence type="ECO:0000313" key="18">
    <source>
        <dbReference type="EMBL" id="MBL3678749.1"/>
    </source>
</evidence>
<keyword evidence="7 17" id="KW-1133">Transmembrane helix</keyword>
<evidence type="ECO:0000256" key="14">
    <source>
        <dbReference type="ARBA" id="ARBA00044770"/>
    </source>
</evidence>
<evidence type="ECO:0000256" key="2">
    <source>
        <dbReference type="ARBA" id="ARBA00022676"/>
    </source>
</evidence>
<sequence>MLLASVCLLVGLGILMVQSASQVTAIAAGGSPFSGLIRQGGYAVVGIALLLVLSRTPTARLRRLAWPLLGVGLTLQLLVYTPLGYEAGGNRNWLRLGPLSAQPAEFMKFVLLVWVATILAAKRPLLREWWHVAIPILPVVALSMGINVIGGDLGTLMIIAALVFGCLYFSGVRFRFLVTIAAIAAAGIAVMTLIKPNRVIRIVQFMEIDCLTDAEHAQGMCWQSLNGFWALAHGGIFGAGLGNSTAKWAWLPEADTDFIFAITGEELGLLGAAAVLAAFVAIALALVGLIGRLDDPFATAVLGGATAWISAQMAVNVAVVLGFIPVLGVPLPFVSAGGTSLISTLMAVGVVLACVREQAEREAAPPERT</sequence>
<organism evidence="18 19">
    <name type="scientific">Leucobacter chromiireducens subsp. solipictus</name>
    <dbReference type="NCBI Taxonomy" id="398235"/>
    <lineage>
        <taxon>Bacteria</taxon>
        <taxon>Bacillati</taxon>
        <taxon>Actinomycetota</taxon>
        <taxon>Actinomycetes</taxon>
        <taxon>Micrococcales</taxon>
        <taxon>Microbacteriaceae</taxon>
        <taxon>Leucobacter</taxon>
    </lineage>
</organism>
<keyword evidence="3" id="KW-0808">Transferase</keyword>
<dbReference type="RefSeq" id="WP_202343992.1">
    <property type="nucleotide sequence ID" value="NZ_BAAAPI010000008.1"/>
</dbReference>
<protein>
    <recommendedName>
        <fullName evidence="12">Probable peptidoglycan glycosyltransferase FtsW</fullName>
        <ecNumber evidence="14">2.4.99.28</ecNumber>
    </recommendedName>
    <alternativeName>
        <fullName evidence="13">Cell division protein FtsW</fullName>
    </alternativeName>
    <alternativeName>
        <fullName evidence="10">Cell wall polymerase</fullName>
    </alternativeName>
    <alternativeName>
        <fullName evidence="9">Peptidoglycan polymerase</fullName>
    </alternativeName>
</protein>
<evidence type="ECO:0000256" key="6">
    <source>
        <dbReference type="ARBA" id="ARBA00022984"/>
    </source>
</evidence>
<dbReference type="GO" id="GO:0051301">
    <property type="term" value="P:cell division"/>
    <property type="evidence" value="ECO:0007669"/>
    <property type="project" value="UniProtKB-KW"/>
</dbReference>
<evidence type="ECO:0000256" key="10">
    <source>
        <dbReference type="ARBA" id="ARBA00033270"/>
    </source>
</evidence>
<evidence type="ECO:0000256" key="12">
    <source>
        <dbReference type="ARBA" id="ARBA00041185"/>
    </source>
</evidence>
<evidence type="ECO:0000256" key="8">
    <source>
        <dbReference type="ARBA" id="ARBA00023136"/>
    </source>
</evidence>
<evidence type="ECO:0000256" key="16">
    <source>
        <dbReference type="ARBA" id="ARBA00049966"/>
    </source>
</evidence>
<evidence type="ECO:0000256" key="9">
    <source>
        <dbReference type="ARBA" id="ARBA00032370"/>
    </source>
</evidence>
<feature type="transmembrane region" description="Helical" evidence="17">
    <location>
        <begin position="267"/>
        <end position="290"/>
    </location>
</feature>
<feature type="transmembrane region" description="Helical" evidence="17">
    <location>
        <begin position="65"/>
        <end position="85"/>
    </location>
</feature>
<proteinExistence type="inferred from homology"/>
<reference evidence="18 19" key="1">
    <citation type="submission" date="2018-09" db="EMBL/GenBank/DDBJ databases">
        <title>Comparative genomics of Leucobacter spp.</title>
        <authorList>
            <person name="Reis A.C."/>
            <person name="Kolvenbach B.A."/>
            <person name="Corvini P.F.X."/>
            <person name="Nunes O.C."/>
        </authorList>
    </citation>
    <scope>NUCLEOTIDE SEQUENCE [LARGE SCALE GENOMIC DNA]</scope>
    <source>
        <strain evidence="18 19">TAN 31504</strain>
    </source>
</reference>
<feature type="transmembrane region" description="Helical" evidence="17">
    <location>
        <begin position="35"/>
        <end position="53"/>
    </location>
</feature>
<dbReference type="EC" id="2.4.99.28" evidence="14"/>
<comment type="caution">
    <text evidence="18">The sequence shown here is derived from an EMBL/GenBank/DDBJ whole genome shotgun (WGS) entry which is preliminary data.</text>
</comment>
<feature type="transmembrane region" description="Helical" evidence="17">
    <location>
        <begin position="153"/>
        <end position="169"/>
    </location>
</feature>
<keyword evidence="2" id="KW-0328">Glycosyltransferase</keyword>
<keyword evidence="18" id="KW-0132">Cell division</keyword>
<keyword evidence="18" id="KW-0131">Cell cycle</keyword>
<evidence type="ECO:0000256" key="15">
    <source>
        <dbReference type="ARBA" id="ARBA00049902"/>
    </source>
</evidence>
<name>A0ABS1SGZ7_9MICO</name>
<evidence type="ECO:0000256" key="7">
    <source>
        <dbReference type="ARBA" id="ARBA00022989"/>
    </source>
</evidence>
<evidence type="ECO:0000256" key="5">
    <source>
        <dbReference type="ARBA" id="ARBA00022960"/>
    </source>
</evidence>
<feature type="transmembrane region" description="Helical" evidence="17">
    <location>
        <begin position="129"/>
        <end position="147"/>
    </location>
</feature>
<evidence type="ECO:0000256" key="13">
    <source>
        <dbReference type="ARBA" id="ARBA00041418"/>
    </source>
</evidence>
<evidence type="ECO:0000256" key="11">
    <source>
        <dbReference type="ARBA" id="ARBA00038053"/>
    </source>
</evidence>
<dbReference type="PANTHER" id="PTHR30474">
    <property type="entry name" value="CELL CYCLE PROTEIN"/>
    <property type="match status" value="1"/>
</dbReference>
<dbReference type="EMBL" id="QYAC01000002">
    <property type="protein sequence ID" value="MBL3678749.1"/>
    <property type="molecule type" value="Genomic_DNA"/>
</dbReference>
<keyword evidence="19" id="KW-1185">Reference proteome</keyword>
<evidence type="ECO:0000256" key="17">
    <source>
        <dbReference type="SAM" id="Phobius"/>
    </source>
</evidence>
<dbReference type="PANTHER" id="PTHR30474:SF2">
    <property type="entry name" value="PEPTIDOGLYCAN GLYCOSYLTRANSFERASE FTSW-RELATED"/>
    <property type="match status" value="1"/>
</dbReference>
<dbReference type="InterPro" id="IPR001182">
    <property type="entry name" value="FtsW/RodA"/>
</dbReference>
<evidence type="ECO:0000256" key="4">
    <source>
        <dbReference type="ARBA" id="ARBA00022692"/>
    </source>
</evidence>
<keyword evidence="6" id="KW-0573">Peptidoglycan synthesis</keyword>
<keyword evidence="4 17" id="KW-0812">Transmembrane</keyword>
<comment type="catalytic activity">
    <reaction evidence="15">
        <text>[GlcNAc-(1-&gt;4)-Mur2Ac(oyl-L-Ala-gamma-D-Glu-L-Lys-D-Ala-D-Ala)](n)-di-trans,octa-cis-undecaprenyl diphosphate + beta-D-GlcNAc-(1-&gt;4)-Mur2Ac(oyl-L-Ala-gamma-D-Glu-L-Lys-D-Ala-D-Ala)-di-trans,octa-cis-undecaprenyl diphosphate = [GlcNAc-(1-&gt;4)-Mur2Ac(oyl-L-Ala-gamma-D-Glu-L-Lys-D-Ala-D-Ala)](n+1)-di-trans,octa-cis-undecaprenyl diphosphate + di-trans,octa-cis-undecaprenyl diphosphate + H(+)</text>
        <dbReference type="Rhea" id="RHEA:23708"/>
        <dbReference type="Rhea" id="RHEA-COMP:9602"/>
        <dbReference type="Rhea" id="RHEA-COMP:9603"/>
        <dbReference type="ChEBI" id="CHEBI:15378"/>
        <dbReference type="ChEBI" id="CHEBI:58405"/>
        <dbReference type="ChEBI" id="CHEBI:60033"/>
        <dbReference type="ChEBI" id="CHEBI:78435"/>
        <dbReference type="EC" id="2.4.99.28"/>
    </reaction>
</comment>
<keyword evidence="8 17" id="KW-0472">Membrane</keyword>
<comment type="function">
    <text evidence="16">Peptidoglycan polymerase that is essential for cell division.</text>
</comment>
<evidence type="ECO:0000313" key="19">
    <source>
        <dbReference type="Proteomes" id="UP001645859"/>
    </source>
</evidence>
<evidence type="ECO:0000256" key="1">
    <source>
        <dbReference type="ARBA" id="ARBA00004141"/>
    </source>
</evidence>